<organism evidence="6 7">
    <name type="scientific">Paracidovorax anthurii</name>
    <dbReference type="NCBI Taxonomy" id="78229"/>
    <lineage>
        <taxon>Bacteria</taxon>
        <taxon>Pseudomonadati</taxon>
        <taxon>Pseudomonadota</taxon>
        <taxon>Betaproteobacteria</taxon>
        <taxon>Burkholderiales</taxon>
        <taxon>Comamonadaceae</taxon>
        <taxon>Paracidovorax</taxon>
    </lineage>
</organism>
<proteinExistence type="inferred from homology"/>
<evidence type="ECO:0000313" key="6">
    <source>
        <dbReference type="EMBL" id="RAR83186.1"/>
    </source>
</evidence>
<dbReference type="PANTHER" id="PTHR30419">
    <property type="entry name" value="HTH-TYPE TRANSCRIPTIONAL REGULATOR YBHD"/>
    <property type="match status" value="1"/>
</dbReference>
<dbReference type="Gene3D" id="1.10.10.10">
    <property type="entry name" value="Winged helix-like DNA-binding domain superfamily/Winged helix DNA-binding domain"/>
    <property type="match status" value="1"/>
</dbReference>
<gene>
    <name evidence="6" type="ORF">AX018_101531</name>
</gene>
<reference evidence="6 7" key="1">
    <citation type="submission" date="2018-06" db="EMBL/GenBank/DDBJ databases">
        <title>Genomic Encyclopedia of Archaeal and Bacterial Type Strains, Phase II (KMG-II): from individual species to whole genera.</title>
        <authorList>
            <person name="Goeker M."/>
        </authorList>
    </citation>
    <scope>NUCLEOTIDE SEQUENCE [LARGE SCALE GENOMIC DNA]</scope>
    <source>
        <strain evidence="6 7">CFPB 3232</strain>
    </source>
</reference>
<keyword evidence="2" id="KW-0805">Transcription regulation</keyword>
<dbReference type="GO" id="GO:0003700">
    <property type="term" value="F:DNA-binding transcription factor activity"/>
    <property type="evidence" value="ECO:0007669"/>
    <property type="project" value="InterPro"/>
</dbReference>
<dbReference type="Gene3D" id="3.40.190.290">
    <property type="match status" value="1"/>
</dbReference>
<evidence type="ECO:0000259" key="5">
    <source>
        <dbReference type="PROSITE" id="PS50931"/>
    </source>
</evidence>
<evidence type="ECO:0000256" key="2">
    <source>
        <dbReference type="ARBA" id="ARBA00023015"/>
    </source>
</evidence>
<dbReference type="PRINTS" id="PR00039">
    <property type="entry name" value="HTHLYSR"/>
</dbReference>
<protein>
    <submittedName>
        <fullName evidence="6">DNA-binding transcriptional LysR family regulator</fullName>
    </submittedName>
</protein>
<dbReference type="SUPFAM" id="SSF53850">
    <property type="entry name" value="Periplasmic binding protein-like II"/>
    <property type="match status" value="1"/>
</dbReference>
<dbReference type="InterPro" id="IPR036388">
    <property type="entry name" value="WH-like_DNA-bd_sf"/>
</dbReference>
<dbReference type="PANTHER" id="PTHR30419:SF8">
    <property type="entry name" value="NITROGEN ASSIMILATION TRANSCRIPTIONAL ACTIVATOR-RELATED"/>
    <property type="match status" value="1"/>
</dbReference>
<dbReference type="InterPro" id="IPR050950">
    <property type="entry name" value="HTH-type_LysR_regulators"/>
</dbReference>
<name>A0A328ZL81_9BURK</name>
<dbReference type="InterPro" id="IPR000847">
    <property type="entry name" value="LysR_HTH_N"/>
</dbReference>
<dbReference type="OrthoDB" id="8675247at2"/>
<dbReference type="Pfam" id="PF03466">
    <property type="entry name" value="LysR_substrate"/>
    <property type="match status" value="1"/>
</dbReference>
<evidence type="ECO:0000256" key="4">
    <source>
        <dbReference type="ARBA" id="ARBA00023163"/>
    </source>
</evidence>
<dbReference type="Proteomes" id="UP000248856">
    <property type="component" value="Unassembled WGS sequence"/>
</dbReference>
<keyword evidence="4" id="KW-0804">Transcription</keyword>
<dbReference type="GO" id="GO:0005829">
    <property type="term" value="C:cytosol"/>
    <property type="evidence" value="ECO:0007669"/>
    <property type="project" value="TreeGrafter"/>
</dbReference>
<dbReference type="SUPFAM" id="SSF46785">
    <property type="entry name" value="Winged helix' DNA-binding domain"/>
    <property type="match status" value="1"/>
</dbReference>
<evidence type="ECO:0000313" key="7">
    <source>
        <dbReference type="Proteomes" id="UP000248856"/>
    </source>
</evidence>
<dbReference type="CDD" id="cd08440">
    <property type="entry name" value="PBP2_LTTR_like_4"/>
    <property type="match status" value="1"/>
</dbReference>
<keyword evidence="7" id="KW-1185">Reference proteome</keyword>
<sequence>MQRIKFDMGELLAFVATAEKASFRLAAEALCLSAPALSRRVERLETALGARLLERTTRHVELTAVGQEFLAEARTALAGLDEAVQRVSDQARLRRGRVTVTCIPSVANHLLPRILRAFAVAQPEVQVHVIDENARHVLDAVLRGDADFGLSFTGSQEPALRFETLTRERYVLAMPRSHRWAGRTEVAWSELAGQRLVSVSHQSSNRLLLDQVMADLPEQPLAWYECNHVTGALALVEAGLGMAALPQLALPHDHPRVCGVPLTAPALWRTLGLLQRRDRVLGPTAEALRQRLIQAHAATETRSE</sequence>
<dbReference type="GO" id="GO:0003677">
    <property type="term" value="F:DNA binding"/>
    <property type="evidence" value="ECO:0007669"/>
    <property type="project" value="UniProtKB-KW"/>
</dbReference>
<dbReference type="InterPro" id="IPR005119">
    <property type="entry name" value="LysR_subst-bd"/>
</dbReference>
<feature type="domain" description="HTH lysR-type" evidence="5">
    <location>
        <begin position="6"/>
        <end position="63"/>
    </location>
</feature>
<comment type="similarity">
    <text evidence="1">Belongs to the LysR transcriptional regulatory family.</text>
</comment>
<dbReference type="PROSITE" id="PS50931">
    <property type="entry name" value="HTH_LYSR"/>
    <property type="match status" value="1"/>
</dbReference>
<dbReference type="EMBL" id="QLTA01000015">
    <property type="protein sequence ID" value="RAR83186.1"/>
    <property type="molecule type" value="Genomic_DNA"/>
</dbReference>
<comment type="caution">
    <text evidence="6">The sequence shown here is derived from an EMBL/GenBank/DDBJ whole genome shotgun (WGS) entry which is preliminary data.</text>
</comment>
<dbReference type="Pfam" id="PF00126">
    <property type="entry name" value="HTH_1"/>
    <property type="match status" value="1"/>
</dbReference>
<dbReference type="RefSeq" id="WP_111877067.1">
    <property type="nucleotide sequence ID" value="NZ_CBCSGC010000032.1"/>
</dbReference>
<keyword evidence="3 6" id="KW-0238">DNA-binding</keyword>
<evidence type="ECO:0000256" key="3">
    <source>
        <dbReference type="ARBA" id="ARBA00023125"/>
    </source>
</evidence>
<evidence type="ECO:0000256" key="1">
    <source>
        <dbReference type="ARBA" id="ARBA00009437"/>
    </source>
</evidence>
<dbReference type="InterPro" id="IPR036390">
    <property type="entry name" value="WH_DNA-bd_sf"/>
</dbReference>
<dbReference type="AlphaFoldDB" id="A0A328ZL81"/>
<dbReference type="FunFam" id="1.10.10.10:FF:000001">
    <property type="entry name" value="LysR family transcriptional regulator"/>
    <property type="match status" value="1"/>
</dbReference>
<accession>A0A328ZL81</accession>